<reference evidence="2 3" key="1">
    <citation type="submission" date="2023-02" db="EMBL/GenBank/DDBJ databases">
        <title>Genome sequence of Novosphingobium humi KACC 19094.</title>
        <authorList>
            <person name="Kim S."/>
            <person name="Heo J."/>
            <person name="Kwon S.-W."/>
        </authorList>
    </citation>
    <scope>NUCLEOTIDE SEQUENCE [LARGE SCALE GENOMIC DNA]</scope>
    <source>
        <strain evidence="2 3">KACC 19094</strain>
        <plasmid evidence="2 3">unnamed1</plasmid>
    </source>
</reference>
<evidence type="ECO:0000259" key="1">
    <source>
        <dbReference type="Pfam" id="PF00561"/>
    </source>
</evidence>
<accession>A0ABY7U318</accession>
<feature type="domain" description="AB hydrolase-1" evidence="1">
    <location>
        <begin position="31"/>
        <end position="253"/>
    </location>
</feature>
<geneLocation type="plasmid" evidence="2 3">
    <name>unnamed1</name>
</geneLocation>
<dbReference type="PANTHER" id="PTHR43433:SF5">
    <property type="entry name" value="AB HYDROLASE-1 DOMAIN-CONTAINING PROTEIN"/>
    <property type="match status" value="1"/>
</dbReference>
<dbReference type="SUPFAM" id="SSF53474">
    <property type="entry name" value="alpha/beta-Hydrolases"/>
    <property type="match status" value="1"/>
</dbReference>
<evidence type="ECO:0000313" key="3">
    <source>
        <dbReference type="Proteomes" id="UP001218231"/>
    </source>
</evidence>
<keyword evidence="3" id="KW-1185">Reference proteome</keyword>
<sequence length="281" mass="30652">MKIRRGFVDLAHGQMHYRHAGAGSLSAGNEPLLVIHASPGSSRQQVGLITDFAADTRVLAPDTPGNGDSEALGKAELTVPDMAAAYLGFLDAMGVEKAHVYGSHTGAAIAAELAIMAPDRVARVVLDGISVMSEEELADILVHYAHPFDPDLDGAYLSRIFQFCRDQYLFFPWYKRDKAHQRIGGLPHPGDLHAWVLEVMKGCQTYHLNYRAAFQWDAAARMPLVAQPALVIAGANDPLIEGTQAIAAALPNGAFEALPRFDDPEFRSRRKAVMTRFYQEG</sequence>
<dbReference type="RefSeq" id="WP_273619986.1">
    <property type="nucleotide sequence ID" value="NZ_CP117418.1"/>
</dbReference>
<dbReference type="Gene3D" id="3.40.50.1820">
    <property type="entry name" value="alpha/beta hydrolase"/>
    <property type="match status" value="1"/>
</dbReference>
<gene>
    <name evidence="2" type="ORF">PQ457_16755</name>
</gene>
<dbReference type="Proteomes" id="UP001218231">
    <property type="component" value="Plasmid unnamed1"/>
</dbReference>
<organism evidence="2 3">
    <name type="scientific">Novosphingobium humi</name>
    <dbReference type="NCBI Taxonomy" id="2282397"/>
    <lineage>
        <taxon>Bacteria</taxon>
        <taxon>Pseudomonadati</taxon>
        <taxon>Pseudomonadota</taxon>
        <taxon>Alphaproteobacteria</taxon>
        <taxon>Sphingomonadales</taxon>
        <taxon>Sphingomonadaceae</taxon>
        <taxon>Novosphingobium</taxon>
    </lineage>
</organism>
<dbReference type="InterPro" id="IPR000073">
    <property type="entry name" value="AB_hydrolase_1"/>
</dbReference>
<protein>
    <submittedName>
        <fullName evidence="2">Alpha/beta hydrolase</fullName>
    </submittedName>
</protein>
<dbReference type="Pfam" id="PF00561">
    <property type="entry name" value="Abhydrolase_1"/>
    <property type="match status" value="1"/>
</dbReference>
<dbReference type="EMBL" id="CP117418">
    <property type="protein sequence ID" value="WCT79716.1"/>
    <property type="molecule type" value="Genomic_DNA"/>
</dbReference>
<dbReference type="PRINTS" id="PR00111">
    <property type="entry name" value="ABHYDROLASE"/>
</dbReference>
<dbReference type="InterPro" id="IPR050471">
    <property type="entry name" value="AB_hydrolase"/>
</dbReference>
<dbReference type="InterPro" id="IPR029058">
    <property type="entry name" value="AB_hydrolase_fold"/>
</dbReference>
<dbReference type="GO" id="GO:0016787">
    <property type="term" value="F:hydrolase activity"/>
    <property type="evidence" value="ECO:0007669"/>
    <property type="project" value="UniProtKB-KW"/>
</dbReference>
<evidence type="ECO:0000313" key="2">
    <source>
        <dbReference type="EMBL" id="WCT79716.1"/>
    </source>
</evidence>
<name>A0ABY7U318_9SPHN</name>
<proteinExistence type="predicted"/>
<dbReference type="PANTHER" id="PTHR43433">
    <property type="entry name" value="HYDROLASE, ALPHA/BETA FOLD FAMILY PROTEIN"/>
    <property type="match status" value="1"/>
</dbReference>
<keyword evidence="2" id="KW-0614">Plasmid</keyword>
<keyword evidence="2" id="KW-0378">Hydrolase</keyword>